<evidence type="ECO:0000256" key="5">
    <source>
        <dbReference type="ARBA" id="ARBA00022862"/>
    </source>
</evidence>
<keyword evidence="7" id="KW-1015">Disulfide bond</keyword>
<dbReference type="GO" id="GO:0005829">
    <property type="term" value="C:cytosol"/>
    <property type="evidence" value="ECO:0007669"/>
    <property type="project" value="TreeGrafter"/>
</dbReference>
<dbReference type="InterPro" id="IPR000866">
    <property type="entry name" value="AhpC/TSA"/>
</dbReference>
<dbReference type="GO" id="GO:0045454">
    <property type="term" value="P:cell redox homeostasis"/>
    <property type="evidence" value="ECO:0007669"/>
    <property type="project" value="TreeGrafter"/>
</dbReference>
<dbReference type="Pfam" id="PF10417">
    <property type="entry name" value="1-cysPrx_C"/>
    <property type="match status" value="1"/>
</dbReference>
<evidence type="ECO:0000256" key="7">
    <source>
        <dbReference type="ARBA" id="ARBA00023157"/>
    </source>
</evidence>
<dbReference type="GO" id="GO:0008379">
    <property type="term" value="F:thioredoxin peroxidase activity"/>
    <property type="evidence" value="ECO:0007669"/>
    <property type="project" value="TreeGrafter"/>
</dbReference>
<accession>A0A0N5CWV0</accession>
<dbReference type="PIRSF" id="PIRSF000239">
    <property type="entry name" value="AHPC"/>
    <property type="match status" value="1"/>
</dbReference>
<dbReference type="EMBL" id="UYYF01004305">
    <property type="protein sequence ID" value="VDN01993.1"/>
    <property type="molecule type" value="Genomic_DNA"/>
</dbReference>
<keyword evidence="6 11" id="KW-0560">Oxidoreductase</keyword>
<comment type="similarity">
    <text evidence="2">Belongs to the peroxiredoxin family. AhpC/Prx1 subfamily.</text>
</comment>
<dbReference type="SUPFAM" id="SSF52833">
    <property type="entry name" value="Thioredoxin-like"/>
    <property type="match status" value="1"/>
</dbReference>
<keyword evidence="4 11" id="KW-0575">Peroxidase</keyword>
<dbReference type="Gene3D" id="3.40.30.10">
    <property type="entry name" value="Glutaredoxin"/>
    <property type="match status" value="1"/>
</dbReference>
<reference evidence="14 15" key="2">
    <citation type="submission" date="2018-11" db="EMBL/GenBank/DDBJ databases">
        <authorList>
            <consortium name="Pathogen Informatics"/>
        </authorList>
    </citation>
    <scope>NUCLEOTIDE SEQUENCE [LARGE SCALE GENOMIC DNA]</scope>
</reference>
<comment type="function">
    <text evidence="1">Thiol-specific peroxidase that catalyzes the reduction of hydrogen peroxide and organic hydroperoxides to water and alcohols, respectively. Plays a role in cell protection against oxidative stress by detoxifying peroxides and as sensor of hydrogen peroxide-mediated signaling events.</text>
</comment>
<keyword evidence="15" id="KW-1185">Reference proteome</keyword>
<evidence type="ECO:0000313" key="16">
    <source>
        <dbReference type="WBParaSite" id="TCLT_0000483401-mRNA-1"/>
    </source>
</evidence>
<evidence type="ECO:0000256" key="11">
    <source>
        <dbReference type="PIRNR" id="PIRNR000239"/>
    </source>
</evidence>
<dbReference type="PANTHER" id="PTHR10681">
    <property type="entry name" value="THIOREDOXIN PEROXIDASE"/>
    <property type="match status" value="1"/>
</dbReference>
<dbReference type="AlphaFoldDB" id="A0A0N5CWV0"/>
<dbReference type="InterPro" id="IPR019479">
    <property type="entry name" value="Peroxiredoxin_C"/>
</dbReference>
<evidence type="ECO:0000256" key="6">
    <source>
        <dbReference type="ARBA" id="ARBA00023002"/>
    </source>
</evidence>
<protein>
    <recommendedName>
        <fullName evidence="3">thioredoxin-dependent peroxiredoxin</fullName>
        <ecNumber evidence="3">1.11.1.24</ecNumber>
    </recommendedName>
</protein>
<dbReference type="CDD" id="cd03015">
    <property type="entry name" value="PRX_Typ2cys"/>
    <property type="match status" value="1"/>
</dbReference>
<evidence type="ECO:0000313" key="15">
    <source>
        <dbReference type="Proteomes" id="UP000276776"/>
    </source>
</evidence>
<feature type="active site" description="Cysteine sulfenic acid (-SOH) intermediate; for peroxidase activity" evidence="12">
    <location>
        <position position="79"/>
    </location>
</feature>
<dbReference type="Pfam" id="PF00578">
    <property type="entry name" value="AhpC-TSA"/>
    <property type="match status" value="1"/>
</dbReference>
<dbReference type="OrthoDB" id="185659at2759"/>
<evidence type="ECO:0000256" key="12">
    <source>
        <dbReference type="PIRSR" id="PIRSR000239-1"/>
    </source>
</evidence>
<dbReference type="FunFam" id="3.40.30.10:FF:000003">
    <property type="entry name" value="Peroxiredoxin 1"/>
    <property type="match status" value="1"/>
</dbReference>
<evidence type="ECO:0000259" key="13">
    <source>
        <dbReference type="PROSITE" id="PS51352"/>
    </source>
</evidence>
<evidence type="ECO:0000313" key="14">
    <source>
        <dbReference type="EMBL" id="VDN01993.1"/>
    </source>
</evidence>
<keyword evidence="5 11" id="KW-0049">Antioxidant</keyword>
<sequence length="229" mass="25501">SLFLVFQTSVSPIQRAIAARFSTSCSALAGVRPLGPKNKVPEFSGTAVVNGDFKTISPSDYKGKWLIIFFYPLDFTFVCPTEITAFNDRAEEFRKLNAELIACSCDSHFSHLAWSQTPRSEGGLGDMQIPLLADFNKNIANAFGVLDHESGFAYRGLFLIDPKGEIRHSLVNDLPVGRSVDEAFRTLKAFQFVEKHGEVCPANWSDDKPTIKPSVDESKEYFSKLKDHK</sequence>
<evidence type="ECO:0000256" key="8">
    <source>
        <dbReference type="ARBA" id="ARBA00023284"/>
    </source>
</evidence>
<dbReference type="STRING" id="103827.A0A0N5CWV0"/>
<dbReference type="InterPro" id="IPR036249">
    <property type="entry name" value="Thioredoxin-like_sf"/>
</dbReference>
<dbReference type="OMA" id="VRHTTCN"/>
<comment type="catalytic activity">
    <reaction evidence="9">
        <text>a hydroperoxide + [thioredoxin]-dithiol = an alcohol + [thioredoxin]-disulfide + H2O</text>
        <dbReference type="Rhea" id="RHEA:62620"/>
        <dbReference type="Rhea" id="RHEA-COMP:10698"/>
        <dbReference type="Rhea" id="RHEA-COMP:10700"/>
        <dbReference type="ChEBI" id="CHEBI:15377"/>
        <dbReference type="ChEBI" id="CHEBI:29950"/>
        <dbReference type="ChEBI" id="CHEBI:30879"/>
        <dbReference type="ChEBI" id="CHEBI:35924"/>
        <dbReference type="ChEBI" id="CHEBI:50058"/>
        <dbReference type="EC" id="1.11.1.24"/>
    </reaction>
</comment>
<dbReference type="PROSITE" id="PS51352">
    <property type="entry name" value="THIOREDOXIN_2"/>
    <property type="match status" value="1"/>
</dbReference>
<evidence type="ECO:0000256" key="4">
    <source>
        <dbReference type="ARBA" id="ARBA00022559"/>
    </source>
</evidence>
<dbReference type="GO" id="GO:0033554">
    <property type="term" value="P:cellular response to stress"/>
    <property type="evidence" value="ECO:0007669"/>
    <property type="project" value="TreeGrafter"/>
</dbReference>
<proteinExistence type="inferred from homology"/>
<dbReference type="GO" id="GO:0005739">
    <property type="term" value="C:mitochondrion"/>
    <property type="evidence" value="ECO:0007669"/>
    <property type="project" value="TreeGrafter"/>
</dbReference>
<dbReference type="EC" id="1.11.1.24" evidence="3"/>
<reference evidence="16" key="1">
    <citation type="submission" date="2017-02" db="UniProtKB">
        <authorList>
            <consortium name="WormBaseParasite"/>
        </authorList>
    </citation>
    <scope>IDENTIFICATION</scope>
</reference>
<comment type="subunit">
    <text evidence="10">Homodimer; disulfide-linked, upon oxidation.</text>
</comment>
<evidence type="ECO:0000256" key="10">
    <source>
        <dbReference type="ARBA" id="ARBA00063543"/>
    </source>
</evidence>
<organism evidence="16">
    <name type="scientific">Thelazia callipaeda</name>
    <name type="common">Oriental eyeworm</name>
    <name type="synonym">Parasitic nematode</name>
    <dbReference type="NCBI Taxonomy" id="103827"/>
    <lineage>
        <taxon>Eukaryota</taxon>
        <taxon>Metazoa</taxon>
        <taxon>Ecdysozoa</taxon>
        <taxon>Nematoda</taxon>
        <taxon>Chromadorea</taxon>
        <taxon>Rhabditida</taxon>
        <taxon>Spirurina</taxon>
        <taxon>Spiruromorpha</taxon>
        <taxon>Thelazioidea</taxon>
        <taxon>Thelaziidae</taxon>
        <taxon>Thelazia</taxon>
    </lineage>
</organism>
<dbReference type="InterPro" id="IPR024706">
    <property type="entry name" value="Peroxiredoxin_AhpC-typ"/>
</dbReference>
<gene>
    <name evidence="14" type="ORF">TCLT_LOCUS4823</name>
</gene>
<evidence type="ECO:0000256" key="2">
    <source>
        <dbReference type="ARBA" id="ARBA00009796"/>
    </source>
</evidence>
<evidence type="ECO:0000256" key="9">
    <source>
        <dbReference type="ARBA" id="ARBA00049091"/>
    </source>
</evidence>
<dbReference type="InterPro" id="IPR050217">
    <property type="entry name" value="Peroxiredoxin"/>
</dbReference>
<name>A0A0N5CWV0_THECL</name>
<dbReference type="WBParaSite" id="TCLT_0000483401-mRNA-1">
    <property type="protein sequence ID" value="TCLT_0000483401-mRNA-1"/>
    <property type="gene ID" value="TCLT_0000483401"/>
</dbReference>
<dbReference type="GO" id="GO:0006979">
    <property type="term" value="P:response to oxidative stress"/>
    <property type="evidence" value="ECO:0007669"/>
    <property type="project" value="TreeGrafter"/>
</dbReference>
<dbReference type="InterPro" id="IPR013766">
    <property type="entry name" value="Thioredoxin_domain"/>
</dbReference>
<feature type="domain" description="Thioredoxin" evidence="13">
    <location>
        <begin position="34"/>
        <end position="192"/>
    </location>
</feature>
<evidence type="ECO:0000256" key="1">
    <source>
        <dbReference type="ARBA" id="ARBA00003330"/>
    </source>
</evidence>
<dbReference type="GO" id="GO:0042744">
    <property type="term" value="P:hydrogen peroxide catabolic process"/>
    <property type="evidence" value="ECO:0007669"/>
    <property type="project" value="TreeGrafter"/>
</dbReference>
<evidence type="ECO:0000256" key="3">
    <source>
        <dbReference type="ARBA" id="ARBA00013017"/>
    </source>
</evidence>
<dbReference type="Proteomes" id="UP000276776">
    <property type="component" value="Unassembled WGS sequence"/>
</dbReference>
<keyword evidence="8 11" id="KW-0676">Redox-active center</keyword>
<dbReference type="PANTHER" id="PTHR10681:SF128">
    <property type="entry name" value="THIOREDOXIN-DEPENDENT PEROXIDE REDUCTASE, MITOCHONDRIAL"/>
    <property type="match status" value="1"/>
</dbReference>